<evidence type="ECO:0000313" key="3">
    <source>
        <dbReference type="Proteomes" id="UP000245708"/>
    </source>
</evidence>
<name>A0A316GI33_9RHOB</name>
<dbReference type="AlphaFoldDB" id="A0A316GI33"/>
<evidence type="ECO:0008006" key="4">
    <source>
        <dbReference type="Google" id="ProtNLM"/>
    </source>
</evidence>
<dbReference type="EMBL" id="QGGW01000004">
    <property type="protein sequence ID" value="PWK60726.1"/>
    <property type="molecule type" value="Genomic_DNA"/>
</dbReference>
<evidence type="ECO:0000313" key="2">
    <source>
        <dbReference type="EMBL" id="PWK60726.1"/>
    </source>
</evidence>
<reference evidence="2 3" key="1">
    <citation type="submission" date="2018-05" db="EMBL/GenBank/DDBJ databases">
        <title>Genomic Encyclopedia of Type Strains, Phase IV (KMG-IV): sequencing the most valuable type-strain genomes for metagenomic binning, comparative biology and taxonomic classification.</title>
        <authorList>
            <person name="Goeker M."/>
        </authorList>
    </citation>
    <scope>NUCLEOTIDE SEQUENCE [LARGE SCALE GENOMIC DNA]</scope>
    <source>
        <strain evidence="2 3">DSM 16097</strain>
    </source>
</reference>
<keyword evidence="1" id="KW-0732">Signal</keyword>
<dbReference type="RefSeq" id="WP_146199987.1">
    <property type="nucleotide sequence ID" value="NZ_QGGW01000004.1"/>
</dbReference>
<evidence type="ECO:0000256" key="1">
    <source>
        <dbReference type="SAM" id="SignalP"/>
    </source>
</evidence>
<dbReference type="OrthoDB" id="7852590at2"/>
<protein>
    <recommendedName>
        <fullName evidence="4">Invasion protein IalB</fullName>
    </recommendedName>
</protein>
<dbReference type="Proteomes" id="UP000245708">
    <property type="component" value="Unassembled WGS sequence"/>
</dbReference>
<accession>A0A316GI33</accession>
<organism evidence="2 3">
    <name type="scientific">Roseicyclus mahoneyensis</name>
    <dbReference type="NCBI Taxonomy" id="164332"/>
    <lineage>
        <taxon>Bacteria</taxon>
        <taxon>Pseudomonadati</taxon>
        <taxon>Pseudomonadota</taxon>
        <taxon>Alphaproteobacteria</taxon>
        <taxon>Rhodobacterales</taxon>
        <taxon>Roseobacteraceae</taxon>
        <taxon>Roseicyclus</taxon>
    </lineage>
</organism>
<comment type="caution">
    <text evidence="2">The sequence shown here is derived from an EMBL/GenBank/DDBJ whole genome shotgun (WGS) entry which is preliminary data.</text>
</comment>
<feature type="signal peptide" evidence="1">
    <location>
        <begin position="1"/>
        <end position="24"/>
    </location>
</feature>
<gene>
    <name evidence="2" type="ORF">C7455_104364</name>
</gene>
<proteinExistence type="predicted"/>
<sequence>MTHPAIRPALAATLALALAGPVSAEWRSAAGLGDAPYAIGEGSNDIALVLDCGNGGLPAISVEGHAATIPEELFVISVTGQPEELWGASCDGSSCLLDLESVERARRLIGQLRGGARVEIGLYRRGFISEMSLRGSARAIDRVTQACPI</sequence>
<feature type="chain" id="PRO_5016268235" description="Invasion protein IalB" evidence="1">
    <location>
        <begin position="25"/>
        <end position="149"/>
    </location>
</feature>
<keyword evidence="3" id="KW-1185">Reference proteome</keyword>